<comment type="caution">
    <text evidence="2">The sequence shown here is derived from an EMBL/GenBank/DDBJ whole genome shotgun (WGS) entry which is preliminary data.</text>
</comment>
<proteinExistence type="predicted"/>
<accession>A0A8S1D8P7</accession>
<feature type="domain" description="C2H2-type" evidence="1">
    <location>
        <begin position="166"/>
        <end position="191"/>
    </location>
</feature>
<evidence type="ECO:0000259" key="1">
    <source>
        <dbReference type="SMART" id="SM00355"/>
    </source>
</evidence>
<protein>
    <recommendedName>
        <fullName evidence="1">C2H2-type domain-containing protein</fullName>
    </recommendedName>
</protein>
<feature type="domain" description="C2H2-type" evidence="1">
    <location>
        <begin position="228"/>
        <end position="253"/>
    </location>
</feature>
<evidence type="ECO:0000313" key="2">
    <source>
        <dbReference type="EMBL" id="CAB3379114.1"/>
    </source>
</evidence>
<sequence length="289" mass="33711">MRLRVRYARGADAPVQKPLCRLCECPTSDGFVLGSQVDRTKLRNWAMMGMNLTESDEYLPEEVEKDDFICYFCIWQAEFADESGDESVAWWPQNLDLDKTSEQLRENYSEGKVEQCWVQLDEVEEEIDLEPEETVELGPEGGKCVYCGKLFLFLRQHMRILHRNAMKCPNEQCNTYFHTLEERKRHFLEQHSLIPKKKLPMKCQFCEVTCLTSSYKIHVYSKHPEFSKKCAFIGCYVYFGSEAEAQAHFRSAHANTLKMKKRKSLFAQPAEKFMLLNPTADENQVQSPQ</sequence>
<dbReference type="SMART" id="SM00355">
    <property type="entry name" value="ZnF_C2H2"/>
    <property type="match status" value="4"/>
</dbReference>
<feature type="domain" description="C2H2-type" evidence="1">
    <location>
        <begin position="201"/>
        <end position="223"/>
    </location>
</feature>
<organism evidence="2 3">
    <name type="scientific">Cloeon dipterum</name>
    <dbReference type="NCBI Taxonomy" id="197152"/>
    <lineage>
        <taxon>Eukaryota</taxon>
        <taxon>Metazoa</taxon>
        <taxon>Ecdysozoa</taxon>
        <taxon>Arthropoda</taxon>
        <taxon>Hexapoda</taxon>
        <taxon>Insecta</taxon>
        <taxon>Pterygota</taxon>
        <taxon>Palaeoptera</taxon>
        <taxon>Ephemeroptera</taxon>
        <taxon>Pisciforma</taxon>
        <taxon>Baetidae</taxon>
        <taxon>Cloeon</taxon>
    </lineage>
</organism>
<feature type="domain" description="C2H2-type" evidence="1">
    <location>
        <begin position="142"/>
        <end position="162"/>
    </location>
</feature>
<dbReference type="InterPro" id="IPR013087">
    <property type="entry name" value="Znf_C2H2_type"/>
</dbReference>
<gene>
    <name evidence="2" type="ORF">CLODIP_2_CD09442</name>
</gene>
<dbReference type="EMBL" id="CADEPI010000178">
    <property type="protein sequence ID" value="CAB3379114.1"/>
    <property type="molecule type" value="Genomic_DNA"/>
</dbReference>
<name>A0A8S1D8P7_9INSE</name>
<dbReference type="Proteomes" id="UP000494165">
    <property type="component" value="Unassembled WGS sequence"/>
</dbReference>
<dbReference type="OrthoDB" id="3069995at2759"/>
<reference evidence="2 3" key="1">
    <citation type="submission" date="2020-04" db="EMBL/GenBank/DDBJ databases">
        <authorList>
            <person name="Alioto T."/>
            <person name="Alioto T."/>
            <person name="Gomez Garrido J."/>
        </authorList>
    </citation>
    <scope>NUCLEOTIDE SEQUENCE [LARGE SCALE GENOMIC DNA]</scope>
</reference>
<dbReference type="AlphaFoldDB" id="A0A8S1D8P7"/>
<evidence type="ECO:0000313" key="3">
    <source>
        <dbReference type="Proteomes" id="UP000494165"/>
    </source>
</evidence>
<keyword evidence="3" id="KW-1185">Reference proteome</keyword>